<protein>
    <submittedName>
        <fullName evidence="2">Uncharacterized protein</fullName>
    </submittedName>
</protein>
<keyword evidence="1" id="KW-0472">Membrane</keyword>
<feature type="transmembrane region" description="Helical" evidence="1">
    <location>
        <begin position="68"/>
        <end position="86"/>
    </location>
</feature>
<feature type="transmembrane region" description="Helical" evidence="1">
    <location>
        <begin position="39"/>
        <end position="56"/>
    </location>
</feature>
<keyword evidence="1" id="KW-0812">Transmembrane</keyword>
<comment type="caution">
    <text evidence="2">The sequence shown here is derived from an EMBL/GenBank/DDBJ whole genome shotgun (WGS) entry which is preliminary data.</text>
</comment>
<feature type="transmembrane region" description="Helical" evidence="1">
    <location>
        <begin position="92"/>
        <end position="118"/>
    </location>
</feature>
<reference evidence="2 3" key="1">
    <citation type="submission" date="2019-02" db="EMBL/GenBank/DDBJ databases">
        <title>Sequencing the genomes of 1000 actinobacteria strains.</title>
        <authorList>
            <person name="Klenk H.-P."/>
        </authorList>
    </citation>
    <scope>NUCLEOTIDE SEQUENCE [LARGE SCALE GENOMIC DNA]</scope>
    <source>
        <strain evidence="2 3">DSM 44509</strain>
    </source>
</reference>
<evidence type="ECO:0000313" key="2">
    <source>
        <dbReference type="EMBL" id="RZU33562.1"/>
    </source>
</evidence>
<sequence length="124" mass="12156">MDRRVPALAALFLFVLLTGVAIVLGGARAGTGQGIAPNAVQFAGYASALLSAALLLGRGGAAPRPLGAVVLGATVVMALVDVLTMAQDGADIGAGLVRVVCLGVIGVVTARLAIALAADRRTAP</sequence>
<dbReference type="AlphaFoldDB" id="A0A4Q7Y8X4"/>
<accession>A0A4Q7Y8X4</accession>
<keyword evidence="1" id="KW-1133">Transmembrane helix</keyword>
<dbReference type="RefSeq" id="WP_130504283.1">
    <property type="nucleotide sequence ID" value="NZ_POQT01000002.1"/>
</dbReference>
<evidence type="ECO:0000256" key="1">
    <source>
        <dbReference type="SAM" id="Phobius"/>
    </source>
</evidence>
<proteinExistence type="predicted"/>
<evidence type="ECO:0000313" key="3">
    <source>
        <dbReference type="Proteomes" id="UP000292507"/>
    </source>
</evidence>
<keyword evidence="3" id="KW-1185">Reference proteome</keyword>
<dbReference type="EMBL" id="SHKV01000001">
    <property type="protein sequence ID" value="RZU33562.1"/>
    <property type="molecule type" value="Genomic_DNA"/>
</dbReference>
<organism evidence="2 3">
    <name type="scientific">Blastococcus saxobsidens</name>
    <dbReference type="NCBI Taxonomy" id="138336"/>
    <lineage>
        <taxon>Bacteria</taxon>
        <taxon>Bacillati</taxon>
        <taxon>Actinomycetota</taxon>
        <taxon>Actinomycetes</taxon>
        <taxon>Geodermatophilales</taxon>
        <taxon>Geodermatophilaceae</taxon>
        <taxon>Blastococcus</taxon>
    </lineage>
</organism>
<dbReference type="Proteomes" id="UP000292507">
    <property type="component" value="Unassembled WGS sequence"/>
</dbReference>
<name>A0A4Q7Y8X4_9ACTN</name>
<gene>
    <name evidence="2" type="ORF">BKA19_3294</name>
</gene>